<reference evidence="3" key="1">
    <citation type="submission" date="2016-10" db="EMBL/GenBank/DDBJ databases">
        <authorList>
            <person name="Varghese N."/>
            <person name="Submissions S."/>
        </authorList>
    </citation>
    <scope>NUCLEOTIDE SEQUENCE [LARGE SCALE GENOMIC DNA]</scope>
    <source>
        <strain evidence="3">LMG 25967</strain>
    </source>
</reference>
<feature type="region of interest" description="Disordered" evidence="1">
    <location>
        <begin position="46"/>
        <end position="95"/>
    </location>
</feature>
<feature type="compositionally biased region" description="Basic residues" evidence="1">
    <location>
        <begin position="82"/>
        <end position="95"/>
    </location>
</feature>
<keyword evidence="3" id="KW-1185">Reference proteome</keyword>
<sequence length="95" mass="10332">MRLDTVSVRQSVDNLCGDRCRLEAAGPALGWLFFEQLSGQRPTRFRRPLGRKKVGGAAGKPLPTQYNGLPPRASNGGMAWSKGRKKPSGKRPGAR</sequence>
<protein>
    <submittedName>
        <fullName evidence="2">Uncharacterized protein</fullName>
    </submittedName>
</protein>
<dbReference type="EMBL" id="FNZE01000001">
    <property type="protein sequence ID" value="SEI59154.1"/>
    <property type="molecule type" value="Genomic_DNA"/>
</dbReference>
<dbReference type="AlphaFoldDB" id="A0A1H6RZZ0"/>
<evidence type="ECO:0000313" key="3">
    <source>
        <dbReference type="Proteomes" id="UP000242930"/>
    </source>
</evidence>
<dbReference type="Proteomes" id="UP000242930">
    <property type="component" value="Unassembled WGS sequence"/>
</dbReference>
<proteinExistence type="predicted"/>
<dbReference type="STRING" id="915471.SAMN05216201_101135"/>
<accession>A0A1H6RZZ0</accession>
<gene>
    <name evidence="2" type="ORF">SAMN05216201_101135</name>
</gene>
<name>A0A1H6RZZ0_9PSED</name>
<evidence type="ECO:0000313" key="2">
    <source>
        <dbReference type="EMBL" id="SEI59154.1"/>
    </source>
</evidence>
<evidence type="ECO:0000256" key="1">
    <source>
        <dbReference type="SAM" id="MobiDB-lite"/>
    </source>
</evidence>
<organism evidence="2 3">
    <name type="scientific">Pseudomonas linyingensis</name>
    <dbReference type="NCBI Taxonomy" id="915471"/>
    <lineage>
        <taxon>Bacteria</taxon>
        <taxon>Pseudomonadati</taxon>
        <taxon>Pseudomonadota</taxon>
        <taxon>Gammaproteobacteria</taxon>
        <taxon>Pseudomonadales</taxon>
        <taxon>Pseudomonadaceae</taxon>
        <taxon>Pseudomonas</taxon>
    </lineage>
</organism>